<name>A0A645EEC4_9ZZZZ</name>
<sequence length="134" mass="15019">MRAEHVYHAIEHWLYLEIGSIDLHPAGFQARKIENVVDQFEQVLRRIPGQAQQFPLFTIHSAQFQHVEGADDTIERRTDFVADRRREIGLQLGKAECAVAGSAQLLFALFEGFQHAVEGMGHVGDVLRTGQVGA</sequence>
<reference evidence="1" key="1">
    <citation type="submission" date="2019-08" db="EMBL/GenBank/DDBJ databases">
        <authorList>
            <person name="Kucharzyk K."/>
            <person name="Murdoch R.W."/>
            <person name="Higgins S."/>
            <person name="Loffler F."/>
        </authorList>
    </citation>
    <scope>NUCLEOTIDE SEQUENCE</scope>
</reference>
<comment type="caution">
    <text evidence="1">The sequence shown here is derived from an EMBL/GenBank/DDBJ whole genome shotgun (WGS) entry which is preliminary data.</text>
</comment>
<protein>
    <submittedName>
        <fullName evidence="1">Uncharacterized protein</fullName>
    </submittedName>
</protein>
<proteinExistence type="predicted"/>
<accession>A0A645EEC4</accession>
<gene>
    <name evidence="1" type="ORF">SDC9_147552</name>
</gene>
<dbReference type="EMBL" id="VSSQ01046389">
    <property type="protein sequence ID" value="MPN00358.1"/>
    <property type="molecule type" value="Genomic_DNA"/>
</dbReference>
<dbReference type="AlphaFoldDB" id="A0A645EEC4"/>
<dbReference type="AntiFam" id="ANF00201">
    <property type="entry name" value="Shadow ORF (opposite gacS)"/>
</dbReference>
<evidence type="ECO:0000313" key="1">
    <source>
        <dbReference type="EMBL" id="MPN00358.1"/>
    </source>
</evidence>
<organism evidence="1">
    <name type="scientific">bioreactor metagenome</name>
    <dbReference type="NCBI Taxonomy" id="1076179"/>
    <lineage>
        <taxon>unclassified sequences</taxon>
        <taxon>metagenomes</taxon>
        <taxon>ecological metagenomes</taxon>
    </lineage>
</organism>